<dbReference type="RefSeq" id="WP_276097152.1">
    <property type="nucleotide sequence ID" value="NZ_JARJBC010000045.1"/>
</dbReference>
<keyword evidence="3" id="KW-1185">Reference proteome</keyword>
<evidence type="ECO:0000313" key="2">
    <source>
        <dbReference type="EMBL" id="MDF3294355.1"/>
    </source>
</evidence>
<comment type="caution">
    <text evidence="2">The sequence shown here is derived from an EMBL/GenBank/DDBJ whole genome shotgun (WGS) entry which is preliminary data.</text>
</comment>
<dbReference type="InterPro" id="IPR051603">
    <property type="entry name" value="Zinc-ADH_QOR/CCCR"/>
</dbReference>
<dbReference type="Pfam" id="PF13602">
    <property type="entry name" value="ADH_zinc_N_2"/>
    <property type="match status" value="1"/>
</dbReference>
<dbReference type="Proteomes" id="UP001216579">
    <property type="component" value="Unassembled WGS sequence"/>
</dbReference>
<name>A0ABT5ZXL0_9ACTN</name>
<evidence type="ECO:0000256" key="1">
    <source>
        <dbReference type="ARBA" id="ARBA00022857"/>
    </source>
</evidence>
<dbReference type="EMBL" id="JARJBC010000045">
    <property type="protein sequence ID" value="MDF3294355.1"/>
    <property type="molecule type" value="Genomic_DNA"/>
</dbReference>
<dbReference type="Gene3D" id="3.90.180.10">
    <property type="entry name" value="Medium-chain alcohol dehydrogenases, catalytic domain"/>
    <property type="match status" value="1"/>
</dbReference>
<accession>A0ABT5ZXL0</accession>
<dbReference type="SUPFAM" id="SSF51735">
    <property type="entry name" value="NAD(P)-binding Rossmann-fold domains"/>
    <property type="match status" value="1"/>
</dbReference>
<dbReference type="PANTHER" id="PTHR44154">
    <property type="entry name" value="QUINONE OXIDOREDUCTASE"/>
    <property type="match status" value="1"/>
</dbReference>
<protein>
    <submittedName>
        <fullName evidence="2">Zinc-binding dehydrogenase</fullName>
    </submittedName>
</protein>
<proteinExistence type="predicted"/>
<sequence>MQLAVARGVTVIGTVGDHDIARVTALGATAVRYGDGWVERVKVAARQGFDFVFDASGAGVLADSVALTGDSSHVITIADMSARQHGVRFSAGATEQGGESLPELVQLAAAGKLTLPIWRTYHLTEAAQAHTDLEAHRNQGKAVLLP</sequence>
<keyword evidence="1" id="KW-0521">NADP</keyword>
<evidence type="ECO:0000313" key="3">
    <source>
        <dbReference type="Proteomes" id="UP001216579"/>
    </source>
</evidence>
<organism evidence="2 3">
    <name type="scientific">Streptomyces silvisoli</name>
    <dbReference type="NCBI Taxonomy" id="3034235"/>
    <lineage>
        <taxon>Bacteria</taxon>
        <taxon>Bacillati</taxon>
        <taxon>Actinomycetota</taxon>
        <taxon>Actinomycetes</taxon>
        <taxon>Kitasatosporales</taxon>
        <taxon>Streptomycetaceae</taxon>
        <taxon>Streptomyces</taxon>
    </lineage>
</organism>
<dbReference type="InterPro" id="IPR036291">
    <property type="entry name" value="NAD(P)-bd_dom_sf"/>
</dbReference>
<reference evidence="2 3" key="1">
    <citation type="submission" date="2023-03" db="EMBL/GenBank/DDBJ databases">
        <title>Draft genome sequence of Streptomyces sp. RB6PN23 isolated from peat swamp forest in Thailand.</title>
        <authorList>
            <person name="Klaysubun C."/>
            <person name="Duangmal K."/>
        </authorList>
    </citation>
    <scope>NUCLEOTIDE SEQUENCE [LARGE SCALE GENOMIC DNA]</scope>
    <source>
        <strain evidence="2 3">RB6PN23</strain>
    </source>
</reference>
<dbReference type="Gene3D" id="3.40.50.720">
    <property type="entry name" value="NAD(P)-binding Rossmann-like Domain"/>
    <property type="match status" value="1"/>
</dbReference>
<gene>
    <name evidence="2" type="ORF">P3G67_35210</name>
</gene>
<dbReference type="PANTHER" id="PTHR44154:SF1">
    <property type="entry name" value="QUINONE OXIDOREDUCTASE"/>
    <property type="match status" value="1"/>
</dbReference>